<dbReference type="GO" id="GO:0000270">
    <property type="term" value="P:peptidoglycan metabolic process"/>
    <property type="evidence" value="ECO:0007669"/>
    <property type="project" value="TreeGrafter"/>
</dbReference>
<sequence length="254" mass="28057">MLFTLYKIIGSFAVPPGILVLLLFIASLLAFKRPRKVFLGCLLLLIALSFYLLSTPITSRIVLGKLENMVAPSLPADKAAIVVLGGGQRRTSDPDKAEVSPHTLMRLFGGIELALKFNWPILLCGGSYSQEVPEAMTMAKKVKELFPDLPIYEESQSRTTWENIKNASSILRSLELKHAVLVTHGYHMPRAHLIAQGLAPEINWHPFPVGKMADNAPLSIIDFLPGASSLHINSLALKEHVGIIAYRIKLFIER</sequence>
<dbReference type="EMBL" id="ACJX03000001">
    <property type="protein sequence ID" value="KRT34844.1"/>
    <property type="molecule type" value="Genomic_DNA"/>
</dbReference>
<dbReference type="InterPro" id="IPR051599">
    <property type="entry name" value="Cell_Envelope_Assoc"/>
</dbReference>
<dbReference type="InterPro" id="IPR014729">
    <property type="entry name" value="Rossmann-like_a/b/a_fold"/>
</dbReference>
<dbReference type="Proteomes" id="UP000005273">
    <property type="component" value="Unassembled WGS sequence"/>
</dbReference>
<reference evidence="4" key="1">
    <citation type="submission" date="2012-09" db="EMBL/GenBank/DDBJ databases">
        <authorList>
            <person name="Weinstock G."/>
            <person name="Sodergren E."/>
            <person name="Clifton S."/>
            <person name="Fulton L."/>
            <person name="Fulton B."/>
            <person name="Courtney L."/>
            <person name="Fronick C."/>
            <person name="Harrison M."/>
            <person name="Strong C."/>
            <person name="Farmer C."/>
            <person name="Delehaunty K."/>
            <person name="Markovic C."/>
            <person name="Hall O."/>
            <person name="Minx P."/>
            <person name="Tomlinson C."/>
            <person name="Mitreva M."/>
            <person name="Nelson J."/>
            <person name="Hou S."/>
            <person name="Wollam A."/>
            <person name="Pepin K.H."/>
            <person name="Johnson M."/>
            <person name="Bhonagiri V."/>
            <person name="Nash W.E."/>
            <person name="Suruliraj S."/>
            <person name="Warren W."/>
            <person name="Chinwalla A."/>
            <person name="Mardis E.R."/>
            <person name="Wilson R.K."/>
        </authorList>
    </citation>
    <scope>NUCLEOTIDE SEQUENCE [LARGE SCALE GENOMIC DNA]</scope>
    <source>
        <strain evidence="4">OS1</strain>
    </source>
</reference>
<dbReference type="InterPro" id="IPR003848">
    <property type="entry name" value="DUF218"/>
</dbReference>
<dbReference type="PANTHER" id="PTHR30336:SF4">
    <property type="entry name" value="ENVELOPE BIOGENESIS FACTOR ELYC"/>
    <property type="match status" value="1"/>
</dbReference>
<dbReference type="PANTHER" id="PTHR30336">
    <property type="entry name" value="INNER MEMBRANE PROTEIN, PROBABLE PERMEASE"/>
    <property type="match status" value="1"/>
</dbReference>
<organism evidence="3 4">
    <name type="scientific">Acetomicrobium hydrogeniformans ATCC BAA-1850</name>
    <dbReference type="NCBI Taxonomy" id="592015"/>
    <lineage>
        <taxon>Bacteria</taxon>
        <taxon>Thermotogati</taxon>
        <taxon>Synergistota</taxon>
        <taxon>Synergistia</taxon>
        <taxon>Synergistales</taxon>
        <taxon>Acetomicrobiaceae</taxon>
        <taxon>Acetomicrobium</taxon>
    </lineage>
</organism>
<accession>A0A0T5X8W6</accession>
<keyword evidence="4" id="KW-1185">Reference proteome</keyword>
<protein>
    <recommendedName>
        <fullName evidence="2">DUF218 domain-containing protein</fullName>
    </recommendedName>
</protein>
<evidence type="ECO:0000313" key="3">
    <source>
        <dbReference type="EMBL" id="KRT34844.1"/>
    </source>
</evidence>
<feature type="transmembrane region" description="Helical" evidence="1">
    <location>
        <begin position="6"/>
        <end position="30"/>
    </location>
</feature>
<dbReference type="STRING" id="592015.HMPREF1705_04091"/>
<dbReference type="eggNOG" id="COG1434">
    <property type="taxonomic scope" value="Bacteria"/>
</dbReference>
<keyword evidence="1" id="KW-1133">Transmembrane helix</keyword>
<evidence type="ECO:0000256" key="1">
    <source>
        <dbReference type="SAM" id="Phobius"/>
    </source>
</evidence>
<proteinExistence type="predicted"/>
<gene>
    <name evidence="3" type="ORF">HMPREF1705_04091</name>
</gene>
<dbReference type="AlphaFoldDB" id="A0A0T5X8W6"/>
<keyword evidence="1" id="KW-0812">Transmembrane</keyword>
<dbReference type="OrthoDB" id="4977at2"/>
<dbReference type="Gene3D" id="3.40.50.620">
    <property type="entry name" value="HUPs"/>
    <property type="match status" value="1"/>
</dbReference>
<keyword evidence="1" id="KW-0472">Membrane</keyword>
<dbReference type="GO" id="GO:0005886">
    <property type="term" value="C:plasma membrane"/>
    <property type="evidence" value="ECO:0007669"/>
    <property type="project" value="TreeGrafter"/>
</dbReference>
<feature type="domain" description="DUF218" evidence="2">
    <location>
        <begin position="80"/>
        <end position="242"/>
    </location>
</feature>
<dbReference type="CDD" id="cd06259">
    <property type="entry name" value="YdcF-like"/>
    <property type="match status" value="1"/>
</dbReference>
<dbReference type="Pfam" id="PF02698">
    <property type="entry name" value="DUF218"/>
    <property type="match status" value="1"/>
</dbReference>
<comment type="caution">
    <text evidence="3">The sequence shown here is derived from an EMBL/GenBank/DDBJ whole genome shotgun (WGS) entry which is preliminary data.</text>
</comment>
<dbReference type="RefSeq" id="WP_009200285.1">
    <property type="nucleotide sequence ID" value="NZ_ACJX03000001.1"/>
</dbReference>
<evidence type="ECO:0000313" key="4">
    <source>
        <dbReference type="Proteomes" id="UP000005273"/>
    </source>
</evidence>
<name>A0A0T5X8W6_9BACT</name>
<feature type="transmembrane region" description="Helical" evidence="1">
    <location>
        <begin position="37"/>
        <end position="54"/>
    </location>
</feature>
<evidence type="ECO:0000259" key="2">
    <source>
        <dbReference type="Pfam" id="PF02698"/>
    </source>
</evidence>
<dbReference type="GO" id="GO:0043164">
    <property type="term" value="P:Gram-negative-bacterium-type cell wall biogenesis"/>
    <property type="evidence" value="ECO:0007669"/>
    <property type="project" value="TreeGrafter"/>
</dbReference>